<gene>
    <name evidence="6" type="ORF">GCM10007047_21270</name>
</gene>
<keyword evidence="3" id="KW-0560">Oxidoreductase</keyword>
<evidence type="ECO:0000313" key="6">
    <source>
        <dbReference type="EMBL" id="GHC04307.1"/>
    </source>
</evidence>
<keyword evidence="5" id="KW-0411">Iron-sulfur</keyword>
<dbReference type="Proteomes" id="UP000642829">
    <property type="component" value="Unassembled WGS sequence"/>
</dbReference>
<evidence type="ECO:0000313" key="7">
    <source>
        <dbReference type="Proteomes" id="UP000642829"/>
    </source>
</evidence>
<evidence type="ECO:0000256" key="3">
    <source>
        <dbReference type="ARBA" id="ARBA00023002"/>
    </source>
</evidence>
<evidence type="ECO:0008006" key="8">
    <source>
        <dbReference type="Google" id="ProtNLM"/>
    </source>
</evidence>
<dbReference type="SUPFAM" id="SSF51905">
    <property type="entry name" value="FAD/NAD(P)-binding domain"/>
    <property type="match status" value="1"/>
</dbReference>
<evidence type="ECO:0000256" key="5">
    <source>
        <dbReference type="ARBA" id="ARBA00023014"/>
    </source>
</evidence>
<evidence type="ECO:0000256" key="2">
    <source>
        <dbReference type="ARBA" id="ARBA00022723"/>
    </source>
</evidence>
<dbReference type="PANTHER" id="PTHR43498:SF1">
    <property type="entry name" value="COB--COM HETERODISULFIDE REDUCTASE IRON-SULFUR SUBUNIT A"/>
    <property type="match status" value="1"/>
</dbReference>
<organism evidence="6 7">
    <name type="scientific">Cerasicoccus arenae</name>
    <dbReference type="NCBI Taxonomy" id="424488"/>
    <lineage>
        <taxon>Bacteria</taxon>
        <taxon>Pseudomonadati</taxon>
        <taxon>Verrucomicrobiota</taxon>
        <taxon>Opitutia</taxon>
        <taxon>Puniceicoccales</taxon>
        <taxon>Cerasicoccaceae</taxon>
        <taxon>Cerasicoccus</taxon>
    </lineage>
</organism>
<dbReference type="RefSeq" id="WP_189514912.1">
    <property type="nucleotide sequence ID" value="NZ_BMXG01000012.1"/>
</dbReference>
<reference evidence="6" key="1">
    <citation type="journal article" date="2014" name="Int. J. Syst. Evol. Microbiol.">
        <title>Complete genome sequence of Corynebacterium casei LMG S-19264T (=DSM 44701T), isolated from a smear-ripened cheese.</title>
        <authorList>
            <consortium name="US DOE Joint Genome Institute (JGI-PGF)"/>
            <person name="Walter F."/>
            <person name="Albersmeier A."/>
            <person name="Kalinowski J."/>
            <person name="Ruckert C."/>
        </authorList>
    </citation>
    <scope>NUCLEOTIDE SEQUENCE</scope>
    <source>
        <strain evidence="6">KCTC 12870</strain>
    </source>
</reference>
<dbReference type="InterPro" id="IPR039650">
    <property type="entry name" value="HdrA-like"/>
</dbReference>
<keyword evidence="1" id="KW-0004">4Fe-4S</keyword>
<evidence type="ECO:0000256" key="4">
    <source>
        <dbReference type="ARBA" id="ARBA00023004"/>
    </source>
</evidence>
<dbReference type="EMBL" id="BMXG01000012">
    <property type="protein sequence ID" value="GHC04307.1"/>
    <property type="molecule type" value="Genomic_DNA"/>
</dbReference>
<dbReference type="Pfam" id="PF12831">
    <property type="entry name" value="FAD_oxidored"/>
    <property type="match status" value="1"/>
</dbReference>
<dbReference type="GO" id="GO:0046872">
    <property type="term" value="F:metal ion binding"/>
    <property type="evidence" value="ECO:0007669"/>
    <property type="project" value="UniProtKB-KW"/>
</dbReference>
<dbReference type="GO" id="GO:0016491">
    <property type="term" value="F:oxidoreductase activity"/>
    <property type="evidence" value="ECO:0007669"/>
    <property type="project" value="UniProtKB-KW"/>
</dbReference>
<dbReference type="AlphaFoldDB" id="A0A8J3GEJ3"/>
<keyword evidence="2" id="KW-0479">Metal-binding</keyword>
<comment type="caution">
    <text evidence="6">The sequence shown here is derived from an EMBL/GenBank/DDBJ whole genome shotgun (WGS) entry which is preliminary data.</text>
</comment>
<dbReference type="Gene3D" id="3.50.50.60">
    <property type="entry name" value="FAD/NAD(P)-binding domain"/>
    <property type="match status" value="1"/>
</dbReference>
<dbReference type="GO" id="GO:0051539">
    <property type="term" value="F:4 iron, 4 sulfur cluster binding"/>
    <property type="evidence" value="ECO:0007669"/>
    <property type="project" value="UniProtKB-KW"/>
</dbReference>
<dbReference type="PANTHER" id="PTHR43498">
    <property type="entry name" value="FERREDOXIN:COB-COM HETERODISULFIDE REDUCTASE SUBUNIT A"/>
    <property type="match status" value="1"/>
</dbReference>
<keyword evidence="4" id="KW-0408">Iron</keyword>
<sequence>MSCDTLHEPARELPVTGEFDLCVLGGSCTGVFAAIRAARLGLSVALIEKMGSFGGVATISSVNVWHTPLDEAFKKRIFAGLSQELIDRLKRRDAVNEDLANPNVGWRFNSAEMQIELDELVLEHGVRPWLHTSFVAPIVQDGQLKAIAVENKSGRQAIKARFFIDATGDGDLCERLGLETYIAAHRQPSTACAAFSGWETLEGVNWGELIREHGEAFNLPQGFAWGGKIPGSDIFMLAGTRVYDDCSTAEGFTRAEIEGRRQVRAIHDIMRQHAPNSKLILQSLPARIGIRETRHVRCHHQITGDEVLHGHHFDDAIAYGSYRVDIHHDDKPGLTFRYLDGREIRARPGYPHEIGRWRPETPDSPTYYQIPYRSLIPQGPFDNVLAAGRFIDADSVAHGAIRVMVNMNQTGEAAGVAAYLALKNEQSAAAVSPTKLRTLMADGGSLMLPV</sequence>
<name>A0A8J3GEJ3_9BACT</name>
<proteinExistence type="predicted"/>
<protein>
    <recommendedName>
        <fullName evidence="8">FAD-dependent oxidoreductase</fullName>
    </recommendedName>
</protein>
<dbReference type="InterPro" id="IPR036188">
    <property type="entry name" value="FAD/NAD-bd_sf"/>
</dbReference>
<keyword evidence="7" id="KW-1185">Reference proteome</keyword>
<reference evidence="6" key="2">
    <citation type="submission" date="2020-09" db="EMBL/GenBank/DDBJ databases">
        <authorList>
            <person name="Sun Q."/>
            <person name="Kim S."/>
        </authorList>
    </citation>
    <scope>NUCLEOTIDE SEQUENCE</scope>
    <source>
        <strain evidence="6">KCTC 12870</strain>
    </source>
</reference>
<evidence type="ECO:0000256" key="1">
    <source>
        <dbReference type="ARBA" id="ARBA00022485"/>
    </source>
</evidence>
<accession>A0A8J3GEJ3</accession>